<gene>
    <name evidence="2" type="ORF">FA13DRAFT_1717443</name>
</gene>
<name>A0A4Y7SGA4_COPMI</name>
<keyword evidence="3" id="KW-1185">Reference proteome</keyword>
<proteinExistence type="predicted"/>
<sequence length="179" mass="19059">MRATNAAKNGLQEHEECDTGKKVEGGFPVRHAREVVDALATLANAMRLSSPRVDIHRRSGLYVQVLVIWHDCGDGSRAATSTWGAGSGTGDEETMLATVKSPLDPDVVLEGVTAQLTKASLEGRTGEWSKVEKGASVFGYQFVSVPPTVSRARSANGLSGSSVYAEDLCEDLKLVRPCV</sequence>
<evidence type="ECO:0000256" key="1">
    <source>
        <dbReference type="SAM" id="MobiDB-lite"/>
    </source>
</evidence>
<protein>
    <submittedName>
        <fullName evidence="2">Uncharacterized protein</fullName>
    </submittedName>
</protein>
<evidence type="ECO:0000313" key="3">
    <source>
        <dbReference type="Proteomes" id="UP000298030"/>
    </source>
</evidence>
<dbReference type="Proteomes" id="UP000298030">
    <property type="component" value="Unassembled WGS sequence"/>
</dbReference>
<comment type="caution">
    <text evidence="2">The sequence shown here is derived from an EMBL/GenBank/DDBJ whole genome shotgun (WGS) entry which is preliminary data.</text>
</comment>
<organism evidence="2 3">
    <name type="scientific">Coprinellus micaceus</name>
    <name type="common">Glistening ink-cap mushroom</name>
    <name type="synonym">Coprinus micaceus</name>
    <dbReference type="NCBI Taxonomy" id="71717"/>
    <lineage>
        <taxon>Eukaryota</taxon>
        <taxon>Fungi</taxon>
        <taxon>Dikarya</taxon>
        <taxon>Basidiomycota</taxon>
        <taxon>Agaricomycotina</taxon>
        <taxon>Agaricomycetes</taxon>
        <taxon>Agaricomycetidae</taxon>
        <taxon>Agaricales</taxon>
        <taxon>Agaricineae</taxon>
        <taxon>Psathyrellaceae</taxon>
        <taxon>Coprinellus</taxon>
    </lineage>
</organism>
<feature type="region of interest" description="Disordered" evidence="1">
    <location>
        <begin position="1"/>
        <end position="23"/>
    </location>
</feature>
<reference evidence="2 3" key="1">
    <citation type="journal article" date="2019" name="Nat. Ecol. Evol.">
        <title>Megaphylogeny resolves global patterns of mushroom evolution.</title>
        <authorList>
            <person name="Varga T."/>
            <person name="Krizsan K."/>
            <person name="Foldi C."/>
            <person name="Dima B."/>
            <person name="Sanchez-Garcia M."/>
            <person name="Sanchez-Ramirez S."/>
            <person name="Szollosi G.J."/>
            <person name="Szarkandi J.G."/>
            <person name="Papp V."/>
            <person name="Albert L."/>
            <person name="Andreopoulos W."/>
            <person name="Angelini C."/>
            <person name="Antonin V."/>
            <person name="Barry K.W."/>
            <person name="Bougher N.L."/>
            <person name="Buchanan P."/>
            <person name="Buyck B."/>
            <person name="Bense V."/>
            <person name="Catcheside P."/>
            <person name="Chovatia M."/>
            <person name="Cooper J."/>
            <person name="Damon W."/>
            <person name="Desjardin D."/>
            <person name="Finy P."/>
            <person name="Geml J."/>
            <person name="Haridas S."/>
            <person name="Hughes K."/>
            <person name="Justo A."/>
            <person name="Karasinski D."/>
            <person name="Kautmanova I."/>
            <person name="Kiss B."/>
            <person name="Kocsube S."/>
            <person name="Kotiranta H."/>
            <person name="LaButti K.M."/>
            <person name="Lechner B.E."/>
            <person name="Liimatainen K."/>
            <person name="Lipzen A."/>
            <person name="Lukacs Z."/>
            <person name="Mihaltcheva S."/>
            <person name="Morgado L.N."/>
            <person name="Niskanen T."/>
            <person name="Noordeloos M.E."/>
            <person name="Ohm R.A."/>
            <person name="Ortiz-Santana B."/>
            <person name="Ovrebo C."/>
            <person name="Racz N."/>
            <person name="Riley R."/>
            <person name="Savchenko A."/>
            <person name="Shiryaev A."/>
            <person name="Soop K."/>
            <person name="Spirin V."/>
            <person name="Szebenyi C."/>
            <person name="Tomsovsky M."/>
            <person name="Tulloss R.E."/>
            <person name="Uehling J."/>
            <person name="Grigoriev I.V."/>
            <person name="Vagvolgyi C."/>
            <person name="Papp T."/>
            <person name="Martin F.M."/>
            <person name="Miettinen O."/>
            <person name="Hibbett D.S."/>
            <person name="Nagy L.G."/>
        </authorList>
    </citation>
    <scope>NUCLEOTIDE SEQUENCE [LARGE SCALE GENOMIC DNA]</scope>
    <source>
        <strain evidence="2 3">FP101781</strain>
    </source>
</reference>
<evidence type="ECO:0000313" key="2">
    <source>
        <dbReference type="EMBL" id="TEB20842.1"/>
    </source>
</evidence>
<feature type="compositionally biased region" description="Basic and acidic residues" evidence="1">
    <location>
        <begin position="11"/>
        <end position="23"/>
    </location>
</feature>
<dbReference type="EMBL" id="QPFP01000130">
    <property type="protein sequence ID" value="TEB20842.1"/>
    <property type="molecule type" value="Genomic_DNA"/>
</dbReference>
<dbReference type="AlphaFoldDB" id="A0A4Y7SGA4"/>
<accession>A0A4Y7SGA4</accession>